<keyword evidence="3 8" id="KW-1134">Transmembrane beta strand</keyword>
<feature type="domain" description="TonB-dependent receptor plug" evidence="12">
    <location>
        <begin position="44"/>
        <end position="150"/>
    </location>
</feature>
<protein>
    <submittedName>
        <fullName evidence="13">Vitamin B12 transporter</fullName>
    </submittedName>
</protein>
<evidence type="ECO:0000256" key="1">
    <source>
        <dbReference type="ARBA" id="ARBA00004571"/>
    </source>
</evidence>
<evidence type="ECO:0000313" key="13">
    <source>
        <dbReference type="EMBL" id="SDY72904.1"/>
    </source>
</evidence>
<keyword evidence="10" id="KW-0732">Signal</keyword>
<evidence type="ECO:0000256" key="2">
    <source>
        <dbReference type="ARBA" id="ARBA00022448"/>
    </source>
</evidence>
<keyword evidence="2 8" id="KW-0813">Transport</keyword>
<evidence type="ECO:0000256" key="3">
    <source>
        <dbReference type="ARBA" id="ARBA00022452"/>
    </source>
</evidence>
<dbReference type="InterPro" id="IPR012910">
    <property type="entry name" value="Plug_dom"/>
</dbReference>
<evidence type="ECO:0000256" key="10">
    <source>
        <dbReference type="SAM" id="SignalP"/>
    </source>
</evidence>
<evidence type="ECO:0000256" key="4">
    <source>
        <dbReference type="ARBA" id="ARBA00022692"/>
    </source>
</evidence>
<evidence type="ECO:0000256" key="9">
    <source>
        <dbReference type="RuleBase" id="RU003357"/>
    </source>
</evidence>
<keyword evidence="14" id="KW-1185">Reference proteome</keyword>
<dbReference type="PROSITE" id="PS52016">
    <property type="entry name" value="TONB_DEPENDENT_REC_3"/>
    <property type="match status" value="1"/>
</dbReference>
<dbReference type="InterPro" id="IPR037066">
    <property type="entry name" value="Plug_dom_sf"/>
</dbReference>
<keyword evidence="6 8" id="KW-0472">Membrane</keyword>
<dbReference type="SUPFAM" id="SSF56935">
    <property type="entry name" value="Porins"/>
    <property type="match status" value="1"/>
</dbReference>
<dbReference type="EMBL" id="FNPR01000003">
    <property type="protein sequence ID" value="SDY72904.1"/>
    <property type="molecule type" value="Genomic_DNA"/>
</dbReference>
<evidence type="ECO:0000259" key="12">
    <source>
        <dbReference type="Pfam" id="PF07715"/>
    </source>
</evidence>
<feature type="domain" description="TonB-dependent receptor-like beta-barrel" evidence="11">
    <location>
        <begin position="206"/>
        <end position="592"/>
    </location>
</feature>
<dbReference type="PANTHER" id="PTHR30069:SF39">
    <property type="entry name" value="BLL6183 PROTEIN"/>
    <property type="match status" value="1"/>
</dbReference>
<comment type="subcellular location">
    <subcellularLocation>
        <location evidence="1 8">Cell outer membrane</location>
        <topology evidence="1 8">Multi-pass membrane protein</topology>
    </subcellularLocation>
</comment>
<dbReference type="CDD" id="cd01347">
    <property type="entry name" value="ligand_gated_channel"/>
    <property type="match status" value="1"/>
</dbReference>
<evidence type="ECO:0000256" key="7">
    <source>
        <dbReference type="ARBA" id="ARBA00023237"/>
    </source>
</evidence>
<dbReference type="GeneID" id="78125397"/>
<evidence type="ECO:0000256" key="5">
    <source>
        <dbReference type="ARBA" id="ARBA00023077"/>
    </source>
</evidence>
<dbReference type="AlphaFoldDB" id="A0A1H3M9E2"/>
<keyword evidence="5 9" id="KW-0798">TonB box</keyword>
<reference evidence="13 14" key="1">
    <citation type="submission" date="2016-10" db="EMBL/GenBank/DDBJ databases">
        <authorList>
            <person name="de Groot N.N."/>
        </authorList>
    </citation>
    <scope>NUCLEOTIDE SEQUENCE [LARGE SCALE GENOMIC DNA]</scope>
    <source>
        <strain evidence="13 14">DSM 24677</strain>
    </source>
</reference>
<accession>A0A1H3M9E2</accession>
<keyword evidence="4 8" id="KW-0812">Transmembrane</keyword>
<name>A0A1H3M9E2_9RHOB</name>
<dbReference type="Proteomes" id="UP000199026">
    <property type="component" value="Unassembled WGS sequence"/>
</dbReference>
<dbReference type="Gene3D" id="2.40.170.20">
    <property type="entry name" value="TonB-dependent receptor, beta-barrel domain"/>
    <property type="match status" value="1"/>
</dbReference>
<evidence type="ECO:0000256" key="6">
    <source>
        <dbReference type="ARBA" id="ARBA00023136"/>
    </source>
</evidence>
<dbReference type="STRING" id="576131.SAMN05444486_103450"/>
<dbReference type="Gene3D" id="2.170.130.10">
    <property type="entry name" value="TonB-dependent receptor, plug domain"/>
    <property type="match status" value="1"/>
</dbReference>
<keyword evidence="7 8" id="KW-0998">Cell outer membrane</keyword>
<dbReference type="OrthoDB" id="9760333at2"/>
<proteinExistence type="inferred from homology"/>
<comment type="similarity">
    <text evidence="8 9">Belongs to the TonB-dependent receptor family.</text>
</comment>
<dbReference type="Pfam" id="PF00593">
    <property type="entry name" value="TonB_dep_Rec_b-barrel"/>
    <property type="match status" value="1"/>
</dbReference>
<dbReference type="RefSeq" id="WP_089892867.1">
    <property type="nucleotide sequence ID" value="NZ_CALLJM010000011.1"/>
</dbReference>
<feature type="signal peptide" evidence="10">
    <location>
        <begin position="1"/>
        <end position="22"/>
    </location>
</feature>
<dbReference type="InterPro" id="IPR000531">
    <property type="entry name" value="Beta-barrel_TonB"/>
</dbReference>
<gene>
    <name evidence="13" type="ORF">SAMN05444486_103450</name>
</gene>
<dbReference type="GO" id="GO:0009279">
    <property type="term" value="C:cell outer membrane"/>
    <property type="evidence" value="ECO:0007669"/>
    <property type="project" value="UniProtKB-SubCell"/>
</dbReference>
<dbReference type="GO" id="GO:0015344">
    <property type="term" value="F:siderophore uptake transmembrane transporter activity"/>
    <property type="evidence" value="ECO:0007669"/>
    <property type="project" value="TreeGrafter"/>
</dbReference>
<dbReference type="GO" id="GO:0044718">
    <property type="term" value="P:siderophore transmembrane transport"/>
    <property type="evidence" value="ECO:0007669"/>
    <property type="project" value="TreeGrafter"/>
</dbReference>
<organism evidence="13 14">
    <name type="scientific">Lentibacter algarum</name>
    <dbReference type="NCBI Taxonomy" id="576131"/>
    <lineage>
        <taxon>Bacteria</taxon>
        <taxon>Pseudomonadati</taxon>
        <taxon>Pseudomonadota</taxon>
        <taxon>Alphaproteobacteria</taxon>
        <taxon>Rhodobacterales</taxon>
        <taxon>Roseobacteraceae</taxon>
        <taxon>Lentibacter</taxon>
    </lineage>
</organism>
<evidence type="ECO:0000256" key="8">
    <source>
        <dbReference type="PROSITE-ProRule" id="PRU01360"/>
    </source>
</evidence>
<feature type="chain" id="PRO_5011759545" evidence="10">
    <location>
        <begin position="23"/>
        <end position="618"/>
    </location>
</feature>
<dbReference type="InterPro" id="IPR036942">
    <property type="entry name" value="Beta-barrel_TonB_sf"/>
</dbReference>
<evidence type="ECO:0000313" key="14">
    <source>
        <dbReference type="Proteomes" id="UP000199026"/>
    </source>
</evidence>
<dbReference type="Pfam" id="PF07715">
    <property type="entry name" value="Plug"/>
    <property type="match status" value="1"/>
</dbReference>
<dbReference type="InterPro" id="IPR039426">
    <property type="entry name" value="TonB-dep_rcpt-like"/>
</dbReference>
<dbReference type="PANTHER" id="PTHR30069">
    <property type="entry name" value="TONB-DEPENDENT OUTER MEMBRANE RECEPTOR"/>
    <property type="match status" value="1"/>
</dbReference>
<sequence>MHSTLKASAALALLISHTPAYAQEAFDLGEITLFSNQVLTELSRSGTTTEVVTEDEIAAAPETSVSDILATLPGVTTTATGGVGAQTTLRIRGLGAGYVPVYLDGIDISDPASTGAGYNWGGLTTGGLSRIEVLKGGQSARFGVNAAGGVVNLSSYRPTREGFSGQSAVEFGAYGTKSASLGLGFMDERTEVGFSLSKFETDGFSAASAGIEDDGYSSTRVSFFLEYELSDTARLGASMFYFDTAGEFDQADTLSVSPWTALNVEGTYDEVNASTTFGARTFLEIDSGVVKHKLAVSFFDIDRISDNSGSITPFKGERKTLGYTATYTFNETTLWTFGLDHMAEETATASADINSAYAEVAFAASDKLDLTGSLRYDDHSDLGGQATGRLAAAYRFSDDVILRAQAATGYKPPSLFQSTTNAAKSTVALAPEDNTTFELGLEKTYGEVGFVRVTAFYNDLRNHLVYESSCSTPTNLITPGYCYAQSNFKSKGLELSGAYALNDTWELTGAYTYTDAYRPTGRAGRVPRHDLHIGVSGDFANGFAGGLGVNYVADRFDRDNGSTPMPDFKTVNAHVSYQFNDSTQAYLRVENLFDEDYEAVNGFNTSDRALYFGVRASF</sequence>
<evidence type="ECO:0000259" key="11">
    <source>
        <dbReference type="Pfam" id="PF00593"/>
    </source>
</evidence>